<name>A0A0X3BP16_9EURY</name>
<dbReference type="AlphaFoldDB" id="A0A0X3BP16"/>
<reference evidence="1 2" key="1">
    <citation type="submission" date="2016-01" db="EMBL/GenBank/DDBJ databases">
        <authorList>
            <person name="Manzoor S."/>
        </authorList>
    </citation>
    <scope>NUCLEOTIDE SEQUENCE [LARGE SCALE GENOMIC DNA]</scope>
    <source>
        <strain evidence="1">Methanoculleus sp MAB1</strain>
    </source>
</reference>
<accession>A0A0X3BP16</accession>
<dbReference type="EMBL" id="LT158599">
    <property type="protein sequence ID" value="CVK33761.1"/>
    <property type="molecule type" value="Genomic_DNA"/>
</dbReference>
<sequence length="158" mass="17631">MWASKFTLPLLLDQLALQFPHEFGFFEHIPAHRLLHIPPSPVIKRMMWGSLSTDMLQTYGHLVDKDIDAAIAQLYGVVTPETETSDSLEPRQCPRCLSVWGPALQHCGVCGAPLTREGMADLDDALDELRDLIKQDQVQAIEAIQTLQEMEPSRSPAA</sequence>
<dbReference type="KEGG" id="mema:MMAB1_2548"/>
<evidence type="ECO:0000313" key="2">
    <source>
        <dbReference type="Proteomes" id="UP000069850"/>
    </source>
</evidence>
<proteinExistence type="predicted"/>
<organism evidence="1 2">
    <name type="scientific">Methanoculleus bourgensis</name>
    <dbReference type="NCBI Taxonomy" id="83986"/>
    <lineage>
        <taxon>Archaea</taxon>
        <taxon>Methanobacteriati</taxon>
        <taxon>Methanobacteriota</taxon>
        <taxon>Stenosarchaea group</taxon>
        <taxon>Methanomicrobia</taxon>
        <taxon>Methanomicrobiales</taxon>
        <taxon>Methanomicrobiaceae</taxon>
        <taxon>Methanoculleus</taxon>
    </lineage>
</organism>
<dbReference type="Proteomes" id="UP000069850">
    <property type="component" value="Chromosome 1"/>
</dbReference>
<protein>
    <submittedName>
        <fullName evidence="1">Uncharacterized protein</fullName>
    </submittedName>
</protein>
<evidence type="ECO:0000313" key="1">
    <source>
        <dbReference type="EMBL" id="CVK33761.1"/>
    </source>
</evidence>
<gene>
    <name evidence="1" type="ORF">MMAB1_2548</name>
</gene>